<comment type="subunit">
    <text evidence="2">Homotetramer.</text>
</comment>
<keyword evidence="4" id="KW-0378">Hydrolase</keyword>
<evidence type="ECO:0000313" key="7">
    <source>
        <dbReference type="Proteomes" id="UP001152798"/>
    </source>
</evidence>
<dbReference type="AlphaFoldDB" id="A0A9P0E723"/>
<dbReference type="EC" id="3.5.1.2" evidence="3"/>
<comment type="catalytic activity">
    <reaction evidence="5">
        <text>L-glutamine + H2O = L-glutamate + NH4(+)</text>
        <dbReference type="Rhea" id="RHEA:15889"/>
        <dbReference type="ChEBI" id="CHEBI:15377"/>
        <dbReference type="ChEBI" id="CHEBI:28938"/>
        <dbReference type="ChEBI" id="CHEBI:29985"/>
        <dbReference type="ChEBI" id="CHEBI:58359"/>
        <dbReference type="EC" id="3.5.1.2"/>
    </reaction>
</comment>
<evidence type="ECO:0000256" key="4">
    <source>
        <dbReference type="ARBA" id="ARBA00022801"/>
    </source>
</evidence>
<dbReference type="GO" id="GO:0006537">
    <property type="term" value="P:glutamate biosynthetic process"/>
    <property type="evidence" value="ECO:0007669"/>
    <property type="project" value="TreeGrafter"/>
</dbReference>
<sequence>MEKGATKSKGNTKSNENEEVLNNFFDQNAEKKKYLCIGKMLEKLEEMGILPLENPNLKGFMDFISTKGNKLTREEFIKAVGLTGDLITKALTNSLSIPNFQEFKYVLKRIFDICRSDDRGEVFYLTLAVPKFDMDTWTAAVFTISGRAAYFGDIEVKFTIQSAIKPIMYALAVELLGVEEVMKIVGMTYHMGKPTELNSFNEKGIPKNANINTGGIALCSYIRNVALKNKTKAQVFDYVLNFLKDLAGGKYVSFSNLSYMAEKESMSKNKSIIYHLKKKKCLAENANLDDLEFYFTTCSFEVDAHSFSTMGATIANYGINPVTKKQVLKVETCKYTMAMMQYCTPTPTWIRDVGLPAARGASGAFLLILPRQFAICLFSPRIDNYYSSYRAKSFCQALAYHYNLNIFHVKSRLEKETEERKSIKVLKPCQWHCVLYAIASSGTAVDLASMITDDTKLCLVNYLGRNLLHDAAAAGNMQCVSFFMQSCPHMLEKKDPMGFTPLDDAKFFKQEVVIEYLEKWISLKTGIPASNNE</sequence>
<dbReference type="PANTHER" id="PTHR12544:SF29">
    <property type="entry name" value="GLUTAMINASE"/>
    <property type="match status" value="1"/>
</dbReference>
<dbReference type="InterPro" id="IPR012338">
    <property type="entry name" value="Beta-lactam/transpept-like"/>
</dbReference>
<evidence type="ECO:0000256" key="3">
    <source>
        <dbReference type="ARBA" id="ARBA00012918"/>
    </source>
</evidence>
<reference evidence="6" key="1">
    <citation type="submission" date="2022-01" db="EMBL/GenBank/DDBJ databases">
        <authorList>
            <person name="King R."/>
        </authorList>
    </citation>
    <scope>NUCLEOTIDE SEQUENCE</scope>
</reference>
<dbReference type="GO" id="GO:0004359">
    <property type="term" value="F:glutaminase activity"/>
    <property type="evidence" value="ECO:0007669"/>
    <property type="project" value="UniProtKB-EC"/>
</dbReference>
<evidence type="ECO:0000256" key="5">
    <source>
        <dbReference type="ARBA" id="ARBA00049534"/>
    </source>
</evidence>
<gene>
    <name evidence="6" type="ORF">NEZAVI_LOCUS991</name>
</gene>
<comment type="similarity">
    <text evidence="1">Belongs to the glutaminase family.</text>
</comment>
<evidence type="ECO:0000313" key="6">
    <source>
        <dbReference type="EMBL" id="CAH1389614.1"/>
    </source>
</evidence>
<dbReference type="GO" id="GO:0006543">
    <property type="term" value="P:L-glutamine catabolic process"/>
    <property type="evidence" value="ECO:0007669"/>
    <property type="project" value="TreeGrafter"/>
</dbReference>
<dbReference type="Gene3D" id="3.40.710.10">
    <property type="entry name" value="DD-peptidase/beta-lactamase superfamily"/>
    <property type="match status" value="1"/>
</dbReference>
<dbReference type="EMBL" id="OV725077">
    <property type="protein sequence ID" value="CAH1389614.1"/>
    <property type="molecule type" value="Genomic_DNA"/>
</dbReference>
<accession>A0A9P0E723</accession>
<evidence type="ECO:0000256" key="2">
    <source>
        <dbReference type="ARBA" id="ARBA00011881"/>
    </source>
</evidence>
<dbReference type="OrthoDB" id="6612582at2759"/>
<protein>
    <recommendedName>
        <fullName evidence="3">glutaminase</fullName>
        <ecNumber evidence="3">3.5.1.2</ecNumber>
    </recommendedName>
</protein>
<dbReference type="Gene3D" id="1.25.40.20">
    <property type="entry name" value="Ankyrin repeat-containing domain"/>
    <property type="match status" value="1"/>
</dbReference>
<dbReference type="InterPro" id="IPR015868">
    <property type="entry name" value="Glutaminase"/>
</dbReference>
<dbReference type="SUPFAM" id="SSF56601">
    <property type="entry name" value="beta-lactamase/transpeptidase-like"/>
    <property type="match status" value="1"/>
</dbReference>
<dbReference type="SUPFAM" id="SSF48403">
    <property type="entry name" value="Ankyrin repeat"/>
    <property type="match status" value="1"/>
</dbReference>
<dbReference type="PANTHER" id="PTHR12544">
    <property type="entry name" value="GLUTAMINASE"/>
    <property type="match status" value="1"/>
</dbReference>
<name>A0A9P0E723_NEZVI</name>
<evidence type="ECO:0000256" key="1">
    <source>
        <dbReference type="ARBA" id="ARBA00011076"/>
    </source>
</evidence>
<keyword evidence="7" id="KW-1185">Reference proteome</keyword>
<dbReference type="Proteomes" id="UP001152798">
    <property type="component" value="Chromosome 1"/>
</dbReference>
<dbReference type="InterPro" id="IPR036770">
    <property type="entry name" value="Ankyrin_rpt-contain_sf"/>
</dbReference>
<organism evidence="6 7">
    <name type="scientific">Nezara viridula</name>
    <name type="common">Southern green stink bug</name>
    <name type="synonym">Cimex viridulus</name>
    <dbReference type="NCBI Taxonomy" id="85310"/>
    <lineage>
        <taxon>Eukaryota</taxon>
        <taxon>Metazoa</taxon>
        <taxon>Ecdysozoa</taxon>
        <taxon>Arthropoda</taxon>
        <taxon>Hexapoda</taxon>
        <taxon>Insecta</taxon>
        <taxon>Pterygota</taxon>
        <taxon>Neoptera</taxon>
        <taxon>Paraneoptera</taxon>
        <taxon>Hemiptera</taxon>
        <taxon>Heteroptera</taxon>
        <taxon>Panheteroptera</taxon>
        <taxon>Pentatomomorpha</taxon>
        <taxon>Pentatomoidea</taxon>
        <taxon>Pentatomidae</taxon>
        <taxon>Pentatominae</taxon>
        <taxon>Nezara</taxon>
    </lineage>
</organism>
<proteinExistence type="inferred from homology"/>
<dbReference type="Pfam" id="PF04960">
    <property type="entry name" value="Glutaminase"/>
    <property type="match status" value="1"/>
</dbReference>